<protein>
    <submittedName>
        <fullName evidence="1">Phosphopantetheine-binding protein</fullName>
    </submittedName>
</protein>
<evidence type="ECO:0000313" key="1">
    <source>
        <dbReference type="EMBL" id="MFB9441465.1"/>
    </source>
</evidence>
<dbReference type="Gene3D" id="1.10.1200.10">
    <property type="entry name" value="ACP-like"/>
    <property type="match status" value="1"/>
</dbReference>
<dbReference type="RefSeq" id="WP_223104818.1">
    <property type="nucleotide sequence ID" value="NZ_CP061913.1"/>
</dbReference>
<keyword evidence="2" id="KW-1185">Reference proteome</keyword>
<dbReference type="InterPro" id="IPR036736">
    <property type="entry name" value="ACP-like_sf"/>
</dbReference>
<accession>A0ABV5LY40</accession>
<comment type="caution">
    <text evidence="1">The sequence shown here is derived from an EMBL/GenBank/DDBJ whole genome shotgun (WGS) entry which is preliminary data.</text>
</comment>
<organism evidence="1 2">
    <name type="scientific">Dactylosporangium vinaceum</name>
    <dbReference type="NCBI Taxonomy" id="53362"/>
    <lineage>
        <taxon>Bacteria</taxon>
        <taxon>Bacillati</taxon>
        <taxon>Actinomycetota</taxon>
        <taxon>Actinomycetes</taxon>
        <taxon>Micromonosporales</taxon>
        <taxon>Micromonosporaceae</taxon>
        <taxon>Dactylosporangium</taxon>
    </lineage>
</organism>
<proteinExistence type="predicted"/>
<evidence type="ECO:0000313" key="2">
    <source>
        <dbReference type="Proteomes" id="UP001589608"/>
    </source>
</evidence>
<gene>
    <name evidence="1" type="ORF">ACFFTR_00015</name>
</gene>
<reference evidence="1 2" key="1">
    <citation type="submission" date="2024-09" db="EMBL/GenBank/DDBJ databases">
        <authorList>
            <person name="Sun Q."/>
            <person name="Mori K."/>
        </authorList>
    </citation>
    <scope>NUCLEOTIDE SEQUENCE [LARGE SCALE GENOMIC DNA]</scope>
    <source>
        <strain evidence="1 2">JCM 3307</strain>
    </source>
</reference>
<dbReference type="Proteomes" id="UP001589608">
    <property type="component" value="Unassembled WGS sequence"/>
</dbReference>
<dbReference type="SUPFAM" id="SSF47336">
    <property type="entry name" value="ACP-like"/>
    <property type="match status" value="1"/>
</dbReference>
<dbReference type="EMBL" id="JBHMCA010000002">
    <property type="protein sequence ID" value="MFB9441465.1"/>
    <property type="molecule type" value="Genomic_DNA"/>
</dbReference>
<sequence length="89" mass="9550">MSVDVERDALRQELFAMVSRSTGGALESGESFGVATEFPDTGMTSISYLELIDGLETKYGVVVDLESDGLRLTSIDKVVDFLLEQGVAA</sequence>
<name>A0ABV5LY40_9ACTN</name>